<dbReference type="GO" id="GO:0005794">
    <property type="term" value="C:Golgi apparatus"/>
    <property type="evidence" value="ECO:0007669"/>
    <property type="project" value="TreeGrafter"/>
</dbReference>
<comment type="caution">
    <text evidence="8">Lacks conserved residue(s) required for the propagation of feature annotation.</text>
</comment>
<dbReference type="InterPro" id="IPR002524">
    <property type="entry name" value="Cation_efflux"/>
</dbReference>
<keyword evidence="3 8" id="KW-0813">Transport</keyword>
<accession>A0A2K1R093</accession>
<evidence type="ECO:0000256" key="6">
    <source>
        <dbReference type="ARBA" id="ARBA00023065"/>
    </source>
</evidence>
<feature type="transmembrane region" description="Helical" evidence="8">
    <location>
        <begin position="390"/>
        <end position="408"/>
    </location>
</feature>
<comment type="subcellular location">
    <subcellularLocation>
        <location evidence="8">Endoplasmic reticulum membrane</location>
        <topology evidence="8">Multi-pass membrane protein</topology>
    </subcellularLocation>
    <subcellularLocation>
        <location evidence="1">Membrane</location>
        <topology evidence="1">Multi-pass membrane protein</topology>
    </subcellularLocation>
</comment>
<feature type="transmembrane region" description="Helical" evidence="8">
    <location>
        <begin position="414"/>
        <end position="432"/>
    </location>
</feature>
<keyword evidence="5 8" id="KW-1133">Transmembrane helix</keyword>
<evidence type="ECO:0000313" key="12">
    <source>
        <dbReference type="Proteomes" id="UP000243797"/>
    </source>
</evidence>
<proteinExistence type="inferred from homology"/>
<comment type="caution">
    <text evidence="11">The sequence shown here is derived from an EMBL/GenBank/DDBJ whole genome shotgun (WGS) entry which is preliminary data.</text>
</comment>
<dbReference type="STRING" id="2082308.A0A2K1R093"/>
<dbReference type="AlphaFoldDB" id="A0A2K1R093"/>
<evidence type="ECO:0000259" key="10">
    <source>
        <dbReference type="Pfam" id="PF01545"/>
    </source>
</evidence>
<feature type="domain" description="Cation efflux protein transmembrane" evidence="10">
    <location>
        <begin position="487"/>
        <end position="664"/>
    </location>
</feature>
<dbReference type="GO" id="GO:0005789">
    <property type="term" value="C:endoplasmic reticulum membrane"/>
    <property type="evidence" value="ECO:0007669"/>
    <property type="project" value="UniProtKB-SubCell"/>
</dbReference>
<dbReference type="OrthoDB" id="78669at2759"/>
<evidence type="ECO:0000313" key="11">
    <source>
        <dbReference type="EMBL" id="PNS20603.1"/>
    </source>
</evidence>
<dbReference type="InterPro" id="IPR058533">
    <property type="entry name" value="Cation_efflux_TM"/>
</dbReference>
<dbReference type="PANTHER" id="PTHR45755">
    <property type="match status" value="1"/>
</dbReference>
<comment type="function">
    <text evidence="8">Functions as a zinc transporter.</text>
</comment>
<keyword evidence="7 8" id="KW-0472">Membrane</keyword>
<comment type="similarity">
    <text evidence="2 8">Belongs to the cation diffusion facilitator (CDF) transporter (TC 2.A.4) family. SLC30A subfamily.</text>
</comment>
<keyword evidence="8" id="KW-0256">Endoplasmic reticulum</keyword>
<dbReference type="Gene3D" id="1.20.1510.10">
    <property type="entry name" value="Cation efflux protein transmembrane domain"/>
    <property type="match status" value="1"/>
</dbReference>
<keyword evidence="6 8" id="KW-0406">Ion transport</keyword>
<evidence type="ECO:0000256" key="2">
    <source>
        <dbReference type="ARBA" id="ARBA00008873"/>
    </source>
</evidence>
<dbReference type="Pfam" id="PF01545">
    <property type="entry name" value="Cation_efflux"/>
    <property type="match status" value="1"/>
</dbReference>
<dbReference type="GO" id="GO:0006882">
    <property type="term" value="P:intracellular zinc ion homeostasis"/>
    <property type="evidence" value="ECO:0007669"/>
    <property type="project" value="InterPro"/>
</dbReference>
<dbReference type="NCBIfam" id="TIGR01297">
    <property type="entry name" value="CDF"/>
    <property type="match status" value="1"/>
</dbReference>
<feature type="region of interest" description="Disordered" evidence="9">
    <location>
        <begin position="702"/>
        <end position="722"/>
    </location>
</feature>
<evidence type="ECO:0000256" key="9">
    <source>
        <dbReference type="SAM" id="MobiDB-lite"/>
    </source>
</evidence>
<feature type="transmembrane region" description="Helical" evidence="8">
    <location>
        <begin position="555"/>
        <end position="574"/>
    </location>
</feature>
<dbReference type="GO" id="GO:0005385">
    <property type="term" value="F:zinc ion transmembrane transporter activity"/>
    <property type="evidence" value="ECO:0007669"/>
    <property type="project" value="UniProtKB-UniRule"/>
</dbReference>
<evidence type="ECO:0000256" key="1">
    <source>
        <dbReference type="ARBA" id="ARBA00004141"/>
    </source>
</evidence>
<feature type="compositionally biased region" description="Polar residues" evidence="9">
    <location>
        <begin position="18"/>
        <end position="29"/>
    </location>
</feature>
<feature type="transmembrane region" description="Helical" evidence="8">
    <location>
        <begin position="516"/>
        <end position="534"/>
    </location>
</feature>
<evidence type="ECO:0000256" key="5">
    <source>
        <dbReference type="ARBA" id="ARBA00022989"/>
    </source>
</evidence>
<dbReference type="InterPro" id="IPR027469">
    <property type="entry name" value="Cation_efflux_TMD_sf"/>
</dbReference>
<dbReference type="GO" id="GO:0031410">
    <property type="term" value="C:cytoplasmic vesicle"/>
    <property type="evidence" value="ECO:0007669"/>
    <property type="project" value="TreeGrafter"/>
</dbReference>
<dbReference type="InParanoid" id="A0A2K1R093"/>
<feature type="transmembrane region" description="Helical" evidence="8">
    <location>
        <begin position="485"/>
        <end position="504"/>
    </location>
</feature>
<feature type="compositionally biased region" description="Basic residues" evidence="9">
    <location>
        <begin position="709"/>
        <end position="719"/>
    </location>
</feature>
<evidence type="ECO:0000256" key="7">
    <source>
        <dbReference type="ARBA" id="ARBA00023136"/>
    </source>
</evidence>
<dbReference type="PANTHER" id="PTHR45755:SF4">
    <property type="entry name" value="ZINC TRANSPORTER 7"/>
    <property type="match status" value="1"/>
</dbReference>
<feature type="transmembrane region" description="Helical" evidence="8">
    <location>
        <begin position="362"/>
        <end position="378"/>
    </location>
</feature>
<feature type="transmembrane region" description="Helical" evidence="8">
    <location>
        <begin position="639"/>
        <end position="657"/>
    </location>
</feature>
<protein>
    <recommendedName>
        <fullName evidence="8">Zinc transporter</fullName>
    </recommendedName>
</protein>
<dbReference type="Proteomes" id="UP000243797">
    <property type="component" value="Unassembled WGS sequence"/>
</dbReference>
<feature type="transmembrane region" description="Helical" evidence="8">
    <location>
        <begin position="141"/>
        <end position="163"/>
    </location>
</feature>
<feature type="transmembrane region" description="Helical" evidence="8">
    <location>
        <begin position="270"/>
        <end position="290"/>
    </location>
</feature>
<dbReference type="GO" id="GO:1904257">
    <property type="term" value="P:zinc ion import into Golgi lumen"/>
    <property type="evidence" value="ECO:0007669"/>
    <property type="project" value="TreeGrafter"/>
</dbReference>
<evidence type="ECO:0000256" key="4">
    <source>
        <dbReference type="ARBA" id="ARBA00022692"/>
    </source>
</evidence>
<keyword evidence="12" id="KW-1185">Reference proteome</keyword>
<evidence type="ECO:0000256" key="3">
    <source>
        <dbReference type="ARBA" id="ARBA00022448"/>
    </source>
</evidence>
<dbReference type="EMBL" id="NKHZ01000022">
    <property type="protein sequence ID" value="PNS20603.1"/>
    <property type="molecule type" value="Genomic_DNA"/>
</dbReference>
<sequence>MASGYALPHGGSHKHSRGQQSFTSLNGSYSSPYIQEEAEDTFPSNGTPANGNAVLHSHKLPMKGRLRGDSDLGRPAGTVLTASADQSSIPRQLLIGILIPTPYILASLLSASTTQRASVTEELEASLDATSARGYGPLPPLLTAGFLTAATMLLCGISGWIFASSTSLDRRKNSDPNTVRDSGTPFTPTRIRSVVRAAISIGLPFYAAALLGGQRTGMFMLLVGVSAASSLPFDLSQLSKTLKRSIGLCTALSLSILADFSHFASKTQRHDLALGYMALMSAMFVMRPAYLDAPAAIRFKASPIVGRASTTQSLQSPSVFPDFIATEAASRLTTLLGGVLVALVFGSSYILGSLHMPRNLDLLILVVATAAAVALIFFGRPESLGARRSLGLAAGSIVSAASLSVFDMRDWSFFAWNISLVVVTALCALYDFPTSLLAKADNTLVHTGHKHHHGKVSFLTAFLLGRVTRGSLIYDILSEKDSRRIAYFTCLNFGFMLVQGFYGWVSGSLGLLSDTVHMFFDCLALIIGLAASVASKWPTSPEKPYGWGKLNTLAGFGNGVFLMLVSVEFVWGAIEGIMEGTELRRVEELLVVTHPHSGHENENMHGIYLHIAADAGGSLAVIISTTLTLWKPWYLWDPLATILIAILIFMAAVPLVIGSAKKLLLVIPEDLEYELKNALHDLVTVRGVTGFAAPRFWLEDKEGDDGHGHSHHGHGHSHSHVHDEEQKTKLLGVIHVFASRAASMDDVRERSVQFFRDRGMEVVVQVEREGEGRCWCGGGTGEKMN</sequence>
<dbReference type="InterPro" id="IPR045316">
    <property type="entry name" value="Msc2-like"/>
</dbReference>
<keyword evidence="4 8" id="KW-0812">Transmembrane</keyword>
<evidence type="ECO:0000256" key="8">
    <source>
        <dbReference type="RuleBase" id="RU369017"/>
    </source>
</evidence>
<feature type="region of interest" description="Disordered" evidence="9">
    <location>
        <begin position="1"/>
        <end position="29"/>
    </location>
</feature>
<gene>
    <name evidence="11" type="ORF">CAC42_330</name>
</gene>
<name>A0A2K1R093_9PEZI</name>
<reference evidence="11 12" key="1">
    <citation type="submission" date="2017-06" db="EMBL/GenBank/DDBJ databases">
        <title>Draft genome sequence of a variant of Elsinoe murrayae.</title>
        <authorList>
            <person name="Cheng Q."/>
        </authorList>
    </citation>
    <scope>NUCLEOTIDE SEQUENCE [LARGE SCALE GENOMIC DNA]</scope>
    <source>
        <strain evidence="11 12">CQ-2017a</strain>
    </source>
</reference>
<dbReference type="SUPFAM" id="SSF161111">
    <property type="entry name" value="Cation efflux protein transmembrane domain-like"/>
    <property type="match status" value="1"/>
</dbReference>
<feature type="transmembrane region" description="Helical" evidence="8">
    <location>
        <begin position="332"/>
        <end position="350"/>
    </location>
</feature>
<organism evidence="11 12">
    <name type="scientific">Sphaceloma murrayae</name>
    <dbReference type="NCBI Taxonomy" id="2082308"/>
    <lineage>
        <taxon>Eukaryota</taxon>
        <taxon>Fungi</taxon>
        <taxon>Dikarya</taxon>
        <taxon>Ascomycota</taxon>
        <taxon>Pezizomycotina</taxon>
        <taxon>Dothideomycetes</taxon>
        <taxon>Dothideomycetidae</taxon>
        <taxon>Myriangiales</taxon>
        <taxon>Elsinoaceae</taxon>
        <taxon>Sphaceloma</taxon>
    </lineage>
</organism>